<feature type="non-terminal residue" evidence="1">
    <location>
        <position position="1"/>
    </location>
</feature>
<dbReference type="EMBL" id="JAOQJX010000038">
    <property type="protein sequence ID" value="MCU6748797.1"/>
    <property type="molecule type" value="Genomic_DNA"/>
</dbReference>
<comment type="caution">
    <text evidence="1">The sequence shown here is derived from an EMBL/GenBank/DDBJ whole genome shotgun (WGS) entry which is preliminary data.</text>
</comment>
<evidence type="ECO:0000313" key="1">
    <source>
        <dbReference type="EMBL" id="MCU6748797.1"/>
    </source>
</evidence>
<name>A0ABT2TG72_9FIRM</name>
<dbReference type="RefSeq" id="WP_267304285.1">
    <property type="nucleotide sequence ID" value="NZ_JAOQJX010000038.1"/>
</dbReference>
<proteinExistence type="predicted"/>
<dbReference type="Proteomes" id="UP001652394">
    <property type="component" value="Unassembled WGS sequence"/>
</dbReference>
<keyword evidence="2" id="KW-1185">Reference proteome</keyword>
<organism evidence="1 2">
    <name type="scientific">Faecalicatena acetigenes</name>
    <dbReference type="NCBI Taxonomy" id="2981790"/>
    <lineage>
        <taxon>Bacteria</taxon>
        <taxon>Bacillati</taxon>
        <taxon>Bacillota</taxon>
        <taxon>Clostridia</taxon>
        <taxon>Lachnospirales</taxon>
        <taxon>Lachnospiraceae</taxon>
        <taxon>Faecalicatena</taxon>
    </lineage>
</organism>
<reference evidence="1 2" key="1">
    <citation type="journal article" date="2021" name="ISME Commun">
        <title>Automated analysis of genomic sequences facilitates high-throughput and comprehensive description of bacteria.</title>
        <authorList>
            <person name="Hitch T.C.A."/>
        </authorList>
    </citation>
    <scope>NUCLEOTIDE SEQUENCE [LARGE SCALE GENOMIC DNA]</scope>
    <source>
        <strain evidence="1 2">H2_18</strain>
    </source>
</reference>
<protein>
    <submittedName>
        <fullName evidence="1">Uncharacterized protein</fullName>
    </submittedName>
</protein>
<evidence type="ECO:0000313" key="2">
    <source>
        <dbReference type="Proteomes" id="UP001652394"/>
    </source>
</evidence>
<accession>A0ABT2TG72</accession>
<sequence length="61" mass="7068">SVEEMFCFIKVKMPYLCGLWRFANAYLRIIMKGAEKNETKKLKKSLFISTGGSYDINRLSV</sequence>
<gene>
    <name evidence="1" type="ORF">OCV51_14270</name>
</gene>